<accession>A0A1Z1M1U1</accession>
<gene>
    <name evidence="5" type="primary">ycf23</name>
</gene>
<comment type="similarity">
    <text evidence="2">Belongs to the ycf23 family.</text>
</comment>
<dbReference type="PANTHER" id="PTHR36895">
    <property type="match status" value="1"/>
</dbReference>
<protein>
    <recommendedName>
        <fullName evidence="3">Uncharacterized protein ycf23</fullName>
    </recommendedName>
</protein>
<proteinExistence type="inferred from homology"/>
<dbReference type="GeneID" id="33347978"/>
<dbReference type="EMBL" id="MF101410">
    <property type="protein sequence ID" value="ARW59743.1"/>
    <property type="molecule type" value="Genomic_DNA"/>
</dbReference>
<name>A0A1Z1M1U1_9FLOR</name>
<dbReference type="SUPFAM" id="SSF51569">
    <property type="entry name" value="Aldolase"/>
    <property type="match status" value="1"/>
</dbReference>
<dbReference type="GO" id="GO:0009536">
    <property type="term" value="C:plastid"/>
    <property type="evidence" value="ECO:0007669"/>
    <property type="project" value="UniProtKB-SubCell"/>
</dbReference>
<dbReference type="AlphaFoldDB" id="A0A1Z1M1U1"/>
<reference evidence="5" key="1">
    <citation type="journal article" date="2017" name="J. Phycol.">
        <title>Analysis of chloroplast genomes and a supermatrix inform reclassification of the Rhodomelaceae (Rhodophyta).</title>
        <authorList>
            <person name="Diaz-Tapia P."/>
            <person name="Maggs C.A."/>
            <person name="West J.A."/>
            <person name="Verbruggen H."/>
        </authorList>
    </citation>
    <scope>NUCLEOTIDE SEQUENCE</scope>
    <source>
        <strain evidence="5">HV1501</strain>
    </source>
</reference>
<dbReference type="RefSeq" id="YP_009391599.1">
    <property type="nucleotide sequence ID" value="NC_035259.1"/>
</dbReference>
<organism evidence="5">
    <name type="scientific">Laurenciella marilzae</name>
    <dbReference type="NCBI Taxonomy" id="1413812"/>
    <lineage>
        <taxon>Eukaryota</taxon>
        <taxon>Rhodophyta</taxon>
        <taxon>Florideophyceae</taxon>
        <taxon>Rhodymeniophycidae</taxon>
        <taxon>Ceramiales</taxon>
        <taxon>Rhodomelaceae</taxon>
        <taxon>Laurencieae</taxon>
        <taxon>Laurenciella</taxon>
    </lineage>
</organism>
<evidence type="ECO:0000256" key="4">
    <source>
        <dbReference type="ARBA" id="ARBA00022640"/>
    </source>
</evidence>
<keyword evidence="4 5" id="KW-0934">Plastid</keyword>
<evidence type="ECO:0000256" key="1">
    <source>
        <dbReference type="ARBA" id="ARBA00004474"/>
    </source>
</evidence>
<dbReference type="PANTHER" id="PTHR36895:SF1">
    <property type="entry name" value="YCF23 PROTEIN"/>
    <property type="match status" value="1"/>
</dbReference>
<evidence type="ECO:0000313" key="5">
    <source>
        <dbReference type="EMBL" id="ARW59743.1"/>
    </source>
</evidence>
<geneLocation type="chloroplast" evidence="5"/>
<dbReference type="InterPro" id="IPR007570">
    <property type="entry name" value="Uncharacterised_Ycf23"/>
</dbReference>
<evidence type="ECO:0000256" key="2">
    <source>
        <dbReference type="ARBA" id="ARBA00009664"/>
    </source>
</evidence>
<comment type="subcellular location">
    <subcellularLocation>
        <location evidence="1">Plastid</location>
    </subcellularLocation>
</comment>
<sequence length="272" mass="29685">MNLFNTKLHDSFQSREVIKVITGIDNVDISQIVTIAKSAELSGATYLDVVANPKVVKLLKSTSALPVCVSSVSTLDLYNCFVAGADLIEIGNFDACYTRGIYFSPDQILSLVKEVKSLVDTIDLCVTIPYHLSLNDQIRLAQSLEFIGVNIIQTEAIFIKNKPFNSQVLGSNIFNLVYPSYSSLLSTYFISTSVQIPVITSSRINTFSGTVALLLGASGIGVGSTIKNQDDLSQMSDYIKLLRDSINFVVDEQSLVLNHMLHSSILLSSNTI</sequence>
<keyword evidence="5" id="KW-0150">Chloroplast</keyword>
<dbReference type="Pfam" id="PF04481">
    <property type="entry name" value="DUF561"/>
    <property type="match status" value="1"/>
</dbReference>
<evidence type="ECO:0000256" key="3">
    <source>
        <dbReference type="ARBA" id="ARBA00021523"/>
    </source>
</evidence>